<evidence type="ECO:0000313" key="3">
    <source>
        <dbReference type="Proteomes" id="UP000245946"/>
    </source>
</evidence>
<feature type="compositionally biased region" description="Low complexity" evidence="1">
    <location>
        <begin position="288"/>
        <end position="299"/>
    </location>
</feature>
<gene>
    <name evidence="2" type="ORF">FA09DRAFT_328928</name>
</gene>
<dbReference type="GeneID" id="37269511"/>
<dbReference type="STRING" id="58919.A0A316ZDE3"/>
<dbReference type="RefSeq" id="XP_025599828.1">
    <property type="nucleotide sequence ID" value="XM_025741967.1"/>
</dbReference>
<sequence>MSDERRVGLEDPDNPALVDDASIAAGSVRGVAYLDPRQFGGRSLNRSAGLGEPLNVIVSALSSPEILTRKGLQGYLRSLDFDMECLGLHQGGAQSAWLDARGWQDELFLYREVYTPLDHLFGTCLESLVGGNHVRIWQQQGTGAWFLAASEEMNVRKHHMIVPDGYNLGRDKVVAQSQQRKNGVTWVGVCASPDAQLTLSQLVSLQEVPDARRVRRRPHGGRHRGRQPWHRRGRPHRRAHCNHRRRRGEGTPEAGARRAQGGRARARPHRAPHHRRRRARGPRDGAGPRHLAGPALAAPHPHRRLASV</sequence>
<dbReference type="AlphaFoldDB" id="A0A316ZDE3"/>
<feature type="region of interest" description="Disordered" evidence="1">
    <location>
        <begin position="210"/>
        <end position="308"/>
    </location>
</feature>
<accession>A0A316ZDE3</accession>
<dbReference type="EMBL" id="KZ819288">
    <property type="protein sequence ID" value="PWN99549.1"/>
    <property type="molecule type" value="Genomic_DNA"/>
</dbReference>
<organism evidence="2 3">
    <name type="scientific">Tilletiopsis washingtonensis</name>
    <dbReference type="NCBI Taxonomy" id="58919"/>
    <lineage>
        <taxon>Eukaryota</taxon>
        <taxon>Fungi</taxon>
        <taxon>Dikarya</taxon>
        <taxon>Basidiomycota</taxon>
        <taxon>Ustilaginomycotina</taxon>
        <taxon>Exobasidiomycetes</taxon>
        <taxon>Entylomatales</taxon>
        <taxon>Entylomatales incertae sedis</taxon>
        <taxon>Tilletiopsis</taxon>
    </lineage>
</organism>
<name>A0A316ZDE3_9BASI</name>
<evidence type="ECO:0000313" key="2">
    <source>
        <dbReference type="EMBL" id="PWN99549.1"/>
    </source>
</evidence>
<evidence type="ECO:0000256" key="1">
    <source>
        <dbReference type="SAM" id="MobiDB-lite"/>
    </source>
</evidence>
<feature type="compositionally biased region" description="Basic residues" evidence="1">
    <location>
        <begin position="213"/>
        <end position="247"/>
    </location>
</feature>
<dbReference type="Proteomes" id="UP000245946">
    <property type="component" value="Unassembled WGS sequence"/>
</dbReference>
<dbReference type="OrthoDB" id="2310204at2759"/>
<proteinExistence type="predicted"/>
<feature type="compositionally biased region" description="Basic residues" evidence="1">
    <location>
        <begin position="264"/>
        <end position="280"/>
    </location>
</feature>
<keyword evidence="3" id="KW-1185">Reference proteome</keyword>
<protein>
    <submittedName>
        <fullName evidence="2">Uncharacterized protein</fullName>
    </submittedName>
</protein>
<reference evidence="2 3" key="1">
    <citation type="journal article" date="2018" name="Mol. Biol. Evol.">
        <title>Broad Genomic Sampling Reveals a Smut Pathogenic Ancestry of the Fungal Clade Ustilaginomycotina.</title>
        <authorList>
            <person name="Kijpornyongpan T."/>
            <person name="Mondo S.J."/>
            <person name="Barry K."/>
            <person name="Sandor L."/>
            <person name="Lee J."/>
            <person name="Lipzen A."/>
            <person name="Pangilinan J."/>
            <person name="LaButti K."/>
            <person name="Hainaut M."/>
            <person name="Henrissat B."/>
            <person name="Grigoriev I.V."/>
            <person name="Spatafora J.W."/>
            <person name="Aime M.C."/>
        </authorList>
    </citation>
    <scope>NUCLEOTIDE SEQUENCE [LARGE SCALE GENOMIC DNA]</scope>
    <source>
        <strain evidence="2 3">MCA 4186</strain>
    </source>
</reference>